<dbReference type="OrthoDB" id="361630at2759"/>
<dbReference type="InterPro" id="IPR005225">
    <property type="entry name" value="Small_GTP-bd"/>
</dbReference>
<dbReference type="InterPro" id="IPR053905">
    <property type="entry name" value="EF-G-like_DII"/>
</dbReference>
<dbReference type="FunFam" id="3.40.50.10050:FF:000001">
    <property type="entry name" value="Translation initiation factor IF-2"/>
    <property type="match status" value="1"/>
</dbReference>
<feature type="domain" description="Tr-type G" evidence="7">
    <location>
        <begin position="172"/>
        <end position="346"/>
    </location>
</feature>
<dbReference type="CDD" id="cd03692">
    <property type="entry name" value="mtIF2_IVc"/>
    <property type="match status" value="1"/>
</dbReference>
<evidence type="ECO:0000256" key="5">
    <source>
        <dbReference type="ARBA" id="ARBA00023134"/>
    </source>
</evidence>
<protein>
    <recommendedName>
        <fullName evidence="7">Tr-type G domain-containing protein</fullName>
    </recommendedName>
</protein>
<sequence length="711" mass="79925">MAFYTSCLLTQIVLYGSLRNSQKFVSCRRIFSGLYRKTRIKIKNDPGLFYPAGIHTTNIYYKRRKTAEERKSARIIEYSPKAKGEFVDVWRNITLEELAKVLNKDINYVFDIFLNKLDDPKMPITDVKVLQQGIVRSGRRMRLIAKPEDNIEENLKKDVYPRPPPSKSELKPRPPVVTVMGHIDHGKTTLLDALRNSKVVDQEFGGITQHIGAFSVILKSGSCITFLDTPGHAAFTAMRSRGANLTDIVVLVVAADDGVMEQTLESIKMARHAKVPILVAINKIDAPKADIPRTERTLVEAGIQVESLGGDVQAIPISALKKQNLELLIEALILQADLLEIGADPTGFVEAVVVESKVHPHRGKLCTVIVQRGTLKKGDVLVAGTCMAKVRGLKDAEGKPLQKVPPGYPVEIEGWKQLPAAGEQVLQVESEQRAREVQRFRETEKDKEKMHDDAKEINLKEQQHNREYKEKLELKRRMGRFKLKPVGPRKPEIQVDDSGIPSLNIILKADVDGTLEAILNTLDTYESEKCKMDLVNYGVGSITETDIELAQTFDGVIYAFNVDLPPNLKTLSNTVPIKYHNVIYKLIDDLKEEINSRLPAKEEEEILGEAKVIQTFEITQGRKKVNVAGCRCKKGILKRAANYRVERNGAIIHEGPLSSMRHLKEEVDTIKFDTECGLQFLDKSIKFESDDIIICYEKKSVTQVTDWDPGF</sequence>
<dbReference type="PANTHER" id="PTHR43381:SF20">
    <property type="entry name" value="TRANSLATION INITIATION FACTOR IF-2, MITOCHONDRIAL"/>
    <property type="match status" value="1"/>
</dbReference>
<dbReference type="SUPFAM" id="SSF52156">
    <property type="entry name" value="Initiation factor IF2/eIF5b, domain 3"/>
    <property type="match status" value="1"/>
</dbReference>
<dbReference type="GO" id="GO:0003743">
    <property type="term" value="F:translation initiation factor activity"/>
    <property type="evidence" value="ECO:0007669"/>
    <property type="project" value="UniProtKB-KW"/>
</dbReference>
<dbReference type="InterPro" id="IPR036925">
    <property type="entry name" value="TIF_IF2_dom3_sf"/>
</dbReference>
<dbReference type="SUPFAM" id="SSF50447">
    <property type="entry name" value="Translation proteins"/>
    <property type="match status" value="2"/>
</dbReference>
<dbReference type="CDD" id="cd03702">
    <property type="entry name" value="IF2_mtIF2_II"/>
    <property type="match status" value="1"/>
</dbReference>
<evidence type="ECO:0000259" key="7">
    <source>
        <dbReference type="PROSITE" id="PS51722"/>
    </source>
</evidence>
<dbReference type="NCBIfam" id="TIGR00231">
    <property type="entry name" value="small_GTP"/>
    <property type="match status" value="1"/>
</dbReference>
<dbReference type="InterPro" id="IPR015760">
    <property type="entry name" value="TIF_IF2"/>
</dbReference>
<keyword evidence="4" id="KW-0648">Protein biosynthesis</keyword>
<keyword evidence="2" id="KW-0396">Initiation factor</keyword>
<dbReference type="CDD" id="cd01887">
    <property type="entry name" value="IF2_eIF5B"/>
    <property type="match status" value="1"/>
</dbReference>
<comment type="function">
    <text evidence="6">One of the essential components for the initiation of protein synthesis. Protects formylmethionyl-tRNA from spontaneous hydrolysis and promotes its binding to the 30S ribosomal subunits. Also involved in the hydrolysis of GTP during the formation of the 70S ribosomal complex.</text>
</comment>
<proteinExistence type="inferred from homology"/>
<organism evidence="8 9">
    <name type="scientific">Psylliodes chrysocephalus</name>
    <dbReference type="NCBI Taxonomy" id="3402493"/>
    <lineage>
        <taxon>Eukaryota</taxon>
        <taxon>Metazoa</taxon>
        <taxon>Ecdysozoa</taxon>
        <taxon>Arthropoda</taxon>
        <taxon>Hexapoda</taxon>
        <taxon>Insecta</taxon>
        <taxon>Pterygota</taxon>
        <taxon>Neoptera</taxon>
        <taxon>Endopterygota</taxon>
        <taxon>Coleoptera</taxon>
        <taxon>Polyphaga</taxon>
        <taxon>Cucujiformia</taxon>
        <taxon>Chrysomeloidea</taxon>
        <taxon>Chrysomelidae</taxon>
        <taxon>Galerucinae</taxon>
        <taxon>Alticini</taxon>
        <taxon>Psylliodes</taxon>
    </lineage>
</organism>
<dbReference type="Proteomes" id="UP001153636">
    <property type="component" value="Chromosome 13"/>
</dbReference>
<dbReference type="InterPro" id="IPR000795">
    <property type="entry name" value="T_Tr_GTP-bd_dom"/>
</dbReference>
<keyword evidence="3" id="KW-0547">Nucleotide-binding</keyword>
<dbReference type="Gene3D" id="3.40.50.10050">
    <property type="entry name" value="Translation initiation factor IF- 2, domain 3"/>
    <property type="match status" value="1"/>
</dbReference>
<dbReference type="InterPro" id="IPR044145">
    <property type="entry name" value="IF2_II"/>
</dbReference>
<accession>A0A9P0CN06</accession>
<dbReference type="GO" id="GO:0005525">
    <property type="term" value="F:GTP binding"/>
    <property type="evidence" value="ECO:0007669"/>
    <property type="project" value="UniProtKB-KW"/>
</dbReference>
<dbReference type="InterPro" id="IPR009000">
    <property type="entry name" value="Transl_B-barrel_sf"/>
</dbReference>
<dbReference type="EMBL" id="OV651825">
    <property type="protein sequence ID" value="CAH1102615.1"/>
    <property type="molecule type" value="Genomic_DNA"/>
</dbReference>
<dbReference type="SUPFAM" id="SSF52540">
    <property type="entry name" value="P-loop containing nucleoside triphosphate hydrolases"/>
    <property type="match status" value="1"/>
</dbReference>
<dbReference type="Gene3D" id="2.40.30.10">
    <property type="entry name" value="Translation factors"/>
    <property type="match status" value="2"/>
</dbReference>
<evidence type="ECO:0000256" key="6">
    <source>
        <dbReference type="ARBA" id="ARBA00025162"/>
    </source>
</evidence>
<name>A0A9P0CN06_9CUCU</name>
<dbReference type="InterPro" id="IPR027417">
    <property type="entry name" value="P-loop_NTPase"/>
</dbReference>
<evidence type="ECO:0000256" key="2">
    <source>
        <dbReference type="ARBA" id="ARBA00022540"/>
    </source>
</evidence>
<dbReference type="PROSITE" id="PS51722">
    <property type="entry name" value="G_TR_2"/>
    <property type="match status" value="1"/>
</dbReference>
<dbReference type="FunFam" id="2.40.30.10:FF:000007">
    <property type="entry name" value="Translation initiation factor IF-2"/>
    <property type="match status" value="1"/>
</dbReference>
<keyword evidence="9" id="KW-1185">Reference proteome</keyword>
<evidence type="ECO:0000313" key="9">
    <source>
        <dbReference type="Proteomes" id="UP001153636"/>
    </source>
</evidence>
<evidence type="ECO:0000313" key="8">
    <source>
        <dbReference type="EMBL" id="CAH1102615.1"/>
    </source>
</evidence>
<dbReference type="Pfam" id="PF11987">
    <property type="entry name" value="IF-2"/>
    <property type="match status" value="1"/>
</dbReference>
<gene>
    <name evidence="8" type="ORF">PSYICH_LOCUS3598</name>
</gene>
<dbReference type="FunFam" id="2.40.30.10:FF:000008">
    <property type="entry name" value="Translation initiation factor IF-2"/>
    <property type="match status" value="1"/>
</dbReference>
<dbReference type="GO" id="GO:0003924">
    <property type="term" value="F:GTPase activity"/>
    <property type="evidence" value="ECO:0007669"/>
    <property type="project" value="InterPro"/>
</dbReference>
<dbReference type="InterPro" id="IPR023115">
    <property type="entry name" value="TIF_IF2_dom3"/>
</dbReference>
<dbReference type="Gene3D" id="3.40.50.300">
    <property type="entry name" value="P-loop containing nucleotide triphosphate hydrolases"/>
    <property type="match status" value="1"/>
</dbReference>
<evidence type="ECO:0000256" key="4">
    <source>
        <dbReference type="ARBA" id="ARBA00022917"/>
    </source>
</evidence>
<comment type="similarity">
    <text evidence="1">Belongs to the TRAFAC class translation factor GTPase superfamily. Classic translation factor GTPase family. IF-2 subfamily.</text>
</comment>
<dbReference type="Pfam" id="PF00009">
    <property type="entry name" value="GTP_EFTU"/>
    <property type="match status" value="1"/>
</dbReference>
<evidence type="ECO:0000256" key="3">
    <source>
        <dbReference type="ARBA" id="ARBA00022741"/>
    </source>
</evidence>
<dbReference type="FunFam" id="3.40.50.300:FF:000019">
    <property type="entry name" value="Translation initiation factor IF-2"/>
    <property type="match status" value="1"/>
</dbReference>
<dbReference type="PANTHER" id="PTHR43381">
    <property type="entry name" value="TRANSLATION INITIATION FACTOR IF-2-RELATED"/>
    <property type="match status" value="1"/>
</dbReference>
<keyword evidence="5" id="KW-0342">GTP-binding</keyword>
<reference evidence="8" key="1">
    <citation type="submission" date="2022-01" db="EMBL/GenBank/DDBJ databases">
        <authorList>
            <person name="King R."/>
        </authorList>
    </citation>
    <scope>NUCLEOTIDE SEQUENCE</scope>
</reference>
<dbReference type="AlphaFoldDB" id="A0A9P0CN06"/>
<dbReference type="GO" id="GO:0005737">
    <property type="term" value="C:cytoplasm"/>
    <property type="evidence" value="ECO:0007669"/>
    <property type="project" value="TreeGrafter"/>
</dbReference>
<dbReference type="Pfam" id="PF22042">
    <property type="entry name" value="EF-G_D2"/>
    <property type="match status" value="1"/>
</dbReference>
<evidence type="ECO:0000256" key="1">
    <source>
        <dbReference type="ARBA" id="ARBA00007733"/>
    </source>
</evidence>